<name>A0A9P6R5J8_9FUNG</name>
<dbReference type="EMBL" id="JAAAIP010000819">
    <property type="protein sequence ID" value="KAG0312368.1"/>
    <property type="molecule type" value="Genomic_DNA"/>
</dbReference>
<accession>A0A9P6R5J8</accession>
<dbReference type="AlphaFoldDB" id="A0A9P6R5J8"/>
<dbReference type="Proteomes" id="UP000738325">
    <property type="component" value="Unassembled WGS sequence"/>
</dbReference>
<keyword evidence="2" id="KW-1185">Reference proteome</keyword>
<proteinExistence type="predicted"/>
<gene>
    <name evidence="1" type="ORF">BGZ99_009546</name>
</gene>
<protein>
    <submittedName>
        <fullName evidence="1">Uncharacterized protein</fullName>
    </submittedName>
</protein>
<comment type="caution">
    <text evidence="1">The sequence shown here is derived from an EMBL/GenBank/DDBJ whole genome shotgun (WGS) entry which is preliminary data.</text>
</comment>
<evidence type="ECO:0000313" key="1">
    <source>
        <dbReference type="EMBL" id="KAG0312368.1"/>
    </source>
</evidence>
<dbReference type="InterPro" id="IPR032675">
    <property type="entry name" value="LRR_dom_sf"/>
</dbReference>
<dbReference type="Gene3D" id="3.80.10.10">
    <property type="entry name" value="Ribonuclease Inhibitor"/>
    <property type="match status" value="1"/>
</dbReference>
<sequence>MLVKALEAIRSRCADQIHALDLNASEKMQSAGLESPVELDRLFGTGFSQLRYLRLQGGLLDNQLLSALIKGITSRPLALPCRLSQVFLGPGSVTDSAIAKLIAVAGHCLEVFSVTSCVDFSGTAIANLLTKCPKLRVLSVRRALARDRELLEGLGIDEGNDEITPLLSSTSGLPGSGSLLRLPRKEITAPLERLELGTVKLTTIGVTEIIRGTCKSLRFLVLETQHFEEGFMQDVVAKLCGKLEGLHFDDTEHAPHQQQLTPAQGTSSYRRRLRRFLELMRTGAALGIHSHGHHSQDQAQSLQRQTSFLRTRTALPRQSPWLGETSTEQWVVHGDCAIWAASATESGVTIEHNGAQNTSRTNTISLLRARNLSSFFHGVSHHLASFFSRDTASAIATTATPLHSIIPLSPTLHVAEDYDRLLGRFGVKMETIDAVIQTLRPSLKSFTVSRTDMMLTSLKYFSLSQVDYAGHTGSTVMRYSQRAAGMEFNANDRLDFLRLVMLMGALFLGAAASVQDTLPLR</sequence>
<dbReference type="OrthoDB" id="2388062at2759"/>
<dbReference type="SUPFAM" id="SSF52047">
    <property type="entry name" value="RNI-like"/>
    <property type="match status" value="1"/>
</dbReference>
<organism evidence="1 2">
    <name type="scientific">Dissophora globulifera</name>
    <dbReference type="NCBI Taxonomy" id="979702"/>
    <lineage>
        <taxon>Eukaryota</taxon>
        <taxon>Fungi</taxon>
        <taxon>Fungi incertae sedis</taxon>
        <taxon>Mucoromycota</taxon>
        <taxon>Mortierellomycotina</taxon>
        <taxon>Mortierellomycetes</taxon>
        <taxon>Mortierellales</taxon>
        <taxon>Mortierellaceae</taxon>
        <taxon>Dissophora</taxon>
    </lineage>
</organism>
<reference evidence="1" key="1">
    <citation type="journal article" date="2020" name="Fungal Divers.">
        <title>Resolving the Mortierellaceae phylogeny through synthesis of multi-gene phylogenetics and phylogenomics.</title>
        <authorList>
            <person name="Vandepol N."/>
            <person name="Liber J."/>
            <person name="Desiro A."/>
            <person name="Na H."/>
            <person name="Kennedy M."/>
            <person name="Barry K."/>
            <person name="Grigoriev I.V."/>
            <person name="Miller A.N."/>
            <person name="O'Donnell K."/>
            <person name="Stajich J.E."/>
            <person name="Bonito G."/>
        </authorList>
    </citation>
    <scope>NUCLEOTIDE SEQUENCE</scope>
    <source>
        <strain evidence="1">REB-010B</strain>
    </source>
</reference>
<evidence type="ECO:0000313" key="2">
    <source>
        <dbReference type="Proteomes" id="UP000738325"/>
    </source>
</evidence>